<evidence type="ECO:0000256" key="6">
    <source>
        <dbReference type="SAM" id="Phobius"/>
    </source>
</evidence>
<feature type="transmembrane region" description="Helical" evidence="6">
    <location>
        <begin position="182"/>
        <end position="201"/>
    </location>
</feature>
<dbReference type="Gene3D" id="1.20.1250.20">
    <property type="entry name" value="MFS general substrate transporter like domains"/>
    <property type="match status" value="2"/>
</dbReference>
<dbReference type="RefSeq" id="WP_085937835.1">
    <property type="nucleotide sequence ID" value="NZ_FUWJ01000016.1"/>
</dbReference>
<feature type="transmembrane region" description="Helical" evidence="6">
    <location>
        <begin position="27"/>
        <end position="48"/>
    </location>
</feature>
<evidence type="ECO:0000256" key="2">
    <source>
        <dbReference type="ARBA" id="ARBA00022448"/>
    </source>
</evidence>
<dbReference type="InterPro" id="IPR044770">
    <property type="entry name" value="MFS_spinster-like"/>
</dbReference>
<comment type="subcellular location">
    <subcellularLocation>
        <location evidence="1">Membrane</location>
        <topology evidence="1">Multi-pass membrane protein</topology>
    </subcellularLocation>
</comment>
<dbReference type="PANTHER" id="PTHR23505:SF79">
    <property type="entry name" value="PROTEIN SPINSTER"/>
    <property type="match status" value="1"/>
</dbReference>
<keyword evidence="3 6" id="KW-0812">Transmembrane</keyword>
<dbReference type="EMBL" id="FUWJ01000016">
    <property type="protein sequence ID" value="SKA38778.1"/>
    <property type="molecule type" value="Genomic_DNA"/>
</dbReference>
<dbReference type="Pfam" id="PF07690">
    <property type="entry name" value="MFS_1"/>
    <property type="match status" value="1"/>
</dbReference>
<evidence type="ECO:0000313" key="8">
    <source>
        <dbReference type="EMBL" id="SKA38778.1"/>
    </source>
</evidence>
<feature type="transmembrane region" description="Helical" evidence="6">
    <location>
        <begin position="154"/>
        <end position="176"/>
    </location>
</feature>
<feature type="transmembrane region" description="Helical" evidence="6">
    <location>
        <begin position="121"/>
        <end position="142"/>
    </location>
</feature>
<dbReference type="STRING" id="225324.SAMN02745126_06101"/>
<evidence type="ECO:0000256" key="1">
    <source>
        <dbReference type="ARBA" id="ARBA00004141"/>
    </source>
</evidence>
<evidence type="ECO:0000256" key="4">
    <source>
        <dbReference type="ARBA" id="ARBA00022989"/>
    </source>
</evidence>
<dbReference type="InterPro" id="IPR020846">
    <property type="entry name" value="MFS_dom"/>
</dbReference>
<dbReference type="Proteomes" id="UP000190092">
    <property type="component" value="Unassembled WGS sequence"/>
</dbReference>
<feature type="transmembrane region" description="Helical" evidence="6">
    <location>
        <begin position="68"/>
        <end position="88"/>
    </location>
</feature>
<sequence>MYVATIDADGEAVQQPRPGWLVAPRQAWFAFAMAFLLMTFDFVDRQIVVSMFPALKQAWGLSDKQLGALISSVSITIALFSFPIALVADRWSRVKSIAAMAALWSVATIACSFTRGYGQLLAARAAIGFGEAGYGAAGGALLSSMFPASRRATVVSGFLAAASVGSVLGVVLGGIITTHWGWRAAFGVVGAPGLLLALLFLKVRDYRTVPLVDTGAVRMGAAAVARALLKPRSALAAYLGGALQLLCASTLLAWLPSYFNRFYGLRLDQAGLKSAIVILAGSIGIVVWGYVADRMAHGRRRAKMLVPAGCMVVTALLLCPAFGLMQPGPAQFATIVAGGFMITAASGSVPSVAIDVIHPGLRATAAAMVAVVQNLFGLAAGPVIAGALSDRFGLDVALALMPLFCLASAAVLIAGARAYPADLAQAEGLAARITTA</sequence>
<evidence type="ECO:0000259" key="7">
    <source>
        <dbReference type="PROSITE" id="PS50850"/>
    </source>
</evidence>
<organism evidence="8 9">
    <name type="scientific">Enhydrobacter aerosaccus</name>
    <dbReference type="NCBI Taxonomy" id="225324"/>
    <lineage>
        <taxon>Bacteria</taxon>
        <taxon>Pseudomonadati</taxon>
        <taxon>Pseudomonadota</taxon>
        <taxon>Alphaproteobacteria</taxon>
        <taxon>Hyphomicrobiales</taxon>
        <taxon>Enhydrobacter</taxon>
    </lineage>
</organism>
<dbReference type="AlphaFoldDB" id="A0A1T4TEW3"/>
<keyword evidence="2" id="KW-0813">Transport</keyword>
<evidence type="ECO:0000256" key="5">
    <source>
        <dbReference type="ARBA" id="ARBA00023136"/>
    </source>
</evidence>
<feature type="domain" description="Major facilitator superfamily (MFS) profile" evidence="7">
    <location>
        <begin position="30"/>
        <end position="420"/>
    </location>
</feature>
<feature type="transmembrane region" description="Helical" evidence="6">
    <location>
        <begin position="304"/>
        <end position="324"/>
    </location>
</feature>
<reference evidence="9" key="1">
    <citation type="submission" date="2017-02" db="EMBL/GenBank/DDBJ databases">
        <authorList>
            <person name="Varghese N."/>
            <person name="Submissions S."/>
        </authorList>
    </citation>
    <scope>NUCLEOTIDE SEQUENCE [LARGE SCALE GENOMIC DNA]</scope>
    <source>
        <strain evidence="9">ATCC 27094</strain>
    </source>
</reference>
<dbReference type="PANTHER" id="PTHR23505">
    <property type="entry name" value="SPINSTER"/>
    <property type="match status" value="1"/>
</dbReference>
<keyword evidence="9" id="KW-1185">Reference proteome</keyword>
<proteinExistence type="predicted"/>
<feature type="transmembrane region" description="Helical" evidence="6">
    <location>
        <begin position="365"/>
        <end position="384"/>
    </location>
</feature>
<accession>A0A1T4TEW3</accession>
<keyword evidence="4 6" id="KW-1133">Transmembrane helix</keyword>
<feature type="transmembrane region" description="Helical" evidence="6">
    <location>
        <begin position="330"/>
        <end position="353"/>
    </location>
</feature>
<dbReference type="InterPro" id="IPR011701">
    <property type="entry name" value="MFS"/>
</dbReference>
<feature type="transmembrane region" description="Helical" evidence="6">
    <location>
        <begin position="396"/>
        <end position="416"/>
    </location>
</feature>
<keyword evidence="5 6" id="KW-0472">Membrane</keyword>
<feature type="transmembrane region" description="Helical" evidence="6">
    <location>
        <begin position="235"/>
        <end position="255"/>
    </location>
</feature>
<dbReference type="PROSITE" id="PS50850">
    <property type="entry name" value="MFS"/>
    <property type="match status" value="1"/>
</dbReference>
<gene>
    <name evidence="8" type="ORF">SAMN02745126_06101</name>
</gene>
<name>A0A1T4TEW3_9HYPH</name>
<evidence type="ECO:0000313" key="9">
    <source>
        <dbReference type="Proteomes" id="UP000190092"/>
    </source>
</evidence>
<protein>
    <submittedName>
        <fullName evidence="8">Predicted arabinose efflux permease, MFS family</fullName>
    </submittedName>
</protein>
<feature type="transmembrane region" description="Helical" evidence="6">
    <location>
        <begin position="97"/>
        <end position="115"/>
    </location>
</feature>
<dbReference type="SUPFAM" id="SSF103473">
    <property type="entry name" value="MFS general substrate transporter"/>
    <property type="match status" value="1"/>
</dbReference>
<feature type="transmembrane region" description="Helical" evidence="6">
    <location>
        <begin position="275"/>
        <end position="292"/>
    </location>
</feature>
<dbReference type="GO" id="GO:0022857">
    <property type="term" value="F:transmembrane transporter activity"/>
    <property type="evidence" value="ECO:0007669"/>
    <property type="project" value="InterPro"/>
</dbReference>
<dbReference type="InterPro" id="IPR036259">
    <property type="entry name" value="MFS_trans_sf"/>
</dbReference>
<evidence type="ECO:0000256" key="3">
    <source>
        <dbReference type="ARBA" id="ARBA00022692"/>
    </source>
</evidence>
<dbReference type="GO" id="GO:0016020">
    <property type="term" value="C:membrane"/>
    <property type="evidence" value="ECO:0007669"/>
    <property type="project" value="UniProtKB-SubCell"/>
</dbReference>